<dbReference type="EMBL" id="JAWDJW010000728">
    <property type="protein sequence ID" value="KAK3080123.1"/>
    <property type="molecule type" value="Genomic_DNA"/>
</dbReference>
<comment type="caution">
    <text evidence="1">The sequence shown here is derived from an EMBL/GenBank/DDBJ whole genome shotgun (WGS) entry which is preliminary data.</text>
</comment>
<gene>
    <name evidence="1" type="ORF">LTS18_003058</name>
</gene>
<keyword evidence="2" id="KW-1185">Reference proteome</keyword>
<accession>A0ACC3DTR0</accession>
<reference evidence="1" key="1">
    <citation type="submission" date="2024-09" db="EMBL/GenBank/DDBJ databases">
        <title>Black Yeasts Isolated from many extreme environments.</title>
        <authorList>
            <person name="Coleine C."/>
            <person name="Stajich J.E."/>
            <person name="Selbmann L."/>
        </authorList>
    </citation>
    <scope>NUCLEOTIDE SEQUENCE</scope>
    <source>
        <strain evidence="1">CCFEE 5737</strain>
    </source>
</reference>
<organism evidence="1 2">
    <name type="scientific">Coniosporium uncinatum</name>
    <dbReference type="NCBI Taxonomy" id="93489"/>
    <lineage>
        <taxon>Eukaryota</taxon>
        <taxon>Fungi</taxon>
        <taxon>Dikarya</taxon>
        <taxon>Ascomycota</taxon>
        <taxon>Pezizomycotina</taxon>
        <taxon>Dothideomycetes</taxon>
        <taxon>Dothideomycetes incertae sedis</taxon>
        <taxon>Coniosporium</taxon>
    </lineage>
</organism>
<name>A0ACC3DTR0_9PEZI</name>
<sequence>MAQLLAELQPRVGLQDQIAIRDTLSQIEDCSPPAPSSQTGHNTTRAISRPNSPYGEDVIGAEVGSNESVDNVDEDLGKDEQTRATGFVGKASDTQWLRRMREEIRTAPEDDARAARPYGPAGNSTEAASERLKASRQRRKSGDVSGGNQLHESNYHMDNEDVPVAQDVDISILPDHAEGARLYEMFLESCHDHFPITGRKYFGDQLVRCLAANNNPGSLQSLPPMWRVIINIVFAIGARYASLTGQSHNHDEHITYYTRARWIGIKGDFFIEHPDYQKIQVAVLLGFYFLTLGHINRAWQITGYAVRSSYSLGLHARNEDDSLDIQQRELRVRLWWSVYLMERLLDGATGRPTGIEEKVCSAPLPLPSDEDELRTERGKAAIKQFNEETPVRSLLQHEVDPSFIRKRAPARPAEIYLQRRILLAALNQRAVEQLYSPVAMRQSWHETQNTMKDFLRQLDEWRDTLPDGLNFRKRPDGHVHPRLIRTLAFFYYSCRIAVTRPCLCRLNRRIKNQSDASASLNVELARDCAYSAESVADLITDDMDRSAVFRVGPWYSQIDLLMQSLSILLLELAFQCEHMKKGDTADIKRNIKKLLATLRMLSLNHRPAERAWRMSLEILDKASSNLDFDMSDVKCYPPTGGSPTSTPAPASGSGSGPGSVSSSRGTRWTDGIPNFAPAPSNTAFADQNEDDVMWAAQPFYNPLSQSMQQQQSYTTQGVPFDPFVIPSSASSGSGYHGFNTQLGTSGMDMSHMRFSTAYDEFGFMNSDSGQGADGSRGQAWSGDGWGWMQDGWGSGGKGGGGGGQMMN</sequence>
<protein>
    <submittedName>
        <fullName evidence="1">Uncharacterized protein</fullName>
    </submittedName>
</protein>
<evidence type="ECO:0000313" key="2">
    <source>
        <dbReference type="Proteomes" id="UP001186974"/>
    </source>
</evidence>
<evidence type="ECO:0000313" key="1">
    <source>
        <dbReference type="EMBL" id="KAK3080123.1"/>
    </source>
</evidence>
<dbReference type="Proteomes" id="UP001186974">
    <property type="component" value="Unassembled WGS sequence"/>
</dbReference>
<proteinExistence type="predicted"/>